<reference evidence="12 13" key="1">
    <citation type="submission" date="2016-10" db="EMBL/GenBank/DDBJ databases">
        <authorList>
            <person name="de Groot N.N."/>
        </authorList>
    </citation>
    <scope>NUCLEOTIDE SEQUENCE [LARGE SCALE GENOMIC DNA]</scope>
    <source>
        <strain evidence="12 13">Nm146</strain>
    </source>
</reference>
<dbReference type="AlphaFoldDB" id="A0A1I4Q8B0"/>
<sequence>MYDWITPNWPSPPNVKAIFTTRTGGVSKNYNGIYSGLNLGDHVDDDELSVRHNRALLRSYLPSEPYWLKQVHGVRPIWIDNDDTHLEGDAALSRCGGRVCAILVADCLPILLCDSVGSVVGAVHAGWRGLAGGVIENTISEMVRKDAEIIAWLGPAIGPKHFEVGEEVREVFLKHDSASSSAFTSTSNGKKWYADLFTLARQRLKDVGVNRVYGGDECTFSNPERFYSYRRDGITGRMAALIWLADTALE</sequence>
<dbReference type="CDD" id="cd16833">
    <property type="entry name" value="YfiH"/>
    <property type="match status" value="1"/>
</dbReference>
<evidence type="ECO:0000256" key="4">
    <source>
        <dbReference type="ARBA" id="ARBA00022723"/>
    </source>
</evidence>
<evidence type="ECO:0000313" key="11">
    <source>
        <dbReference type="EMBL" id="CAE6500924.1"/>
    </source>
</evidence>
<evidence type="ECO:0000313" key="12">
    <source>
        <dbReference type="EMBL" id="SFM36309.1"/>
    </source>
</evidence>
<protein>
    <recommendedName>
        <fullName evidence="10">Purine nucleoside phosphorylase</fullName>
    </recommendedName>
</protein>
<keyword evidence="6" id="KW-0862">Zinc</keyword>
<reference evidence="11" key="2">
    <citation type="submission" date="2021-02" db="EMBL/GenBank/DDBJ databases">
        <authorList>
            <person name="Han P."/>
        </authorList>
    </citation>
    <scope>NUCLEOTIDE SEQUENCE</scope>
    <source>
        <strain evidence="11">Nitrosomonas nitrosa 18-3D</strain>
    </source>
</reference>
<dbReference type="GO" id="GO:0005507">
    <property type="term" value="F:copper ion binding"/>
    <property type="evidence" value="ECO:0007669"/>
    <property type="project" value="TreeGrafter"/>
</dbReference>
<evidence type="ECO:0000256" key="1">
    <source>
        <dbReference type="ARBA" id="ARBA00000553"/>
    </source>
</evidence>
<comment type="similarity">
    <text evidence="2 10">Belongs to the purine nucleoside phosphorylase YfiH/LACC1 family.</text>
</comment>
<dbReference type="NCBIfam" id="TIGR00726">
    <property type="entry name" value="peptidoglycan editing factor PgeF"/>
    <property type="match status" value="1"/>
</dbReference>
<dbReference type="RefSeq" id="WP_090668822.1">
    <property type="nucleotide sequence ID" value="NZ_CAJNAP010000012.1"/>
</dbReference>
<dbReference type="SUPFAM" id="SSF64438">
    <property type="entry name" value="CNF1/YfiH-like putative cysteine hydrolases"/>
    <property type="match status" value="1"/>
</dbReference>
<dbReference type="InterPro" id="IPR003730">
    <property type="entry name" value="Cu_polyphenol_OxRdtase"/>
</dbReference>
<keyword evidence="13" id="KW-1185">Reference proteome</keyword>
<dbReference type="Pfam" id="PF02578">
    <property type="entry name" value="Cu-oxidase_4"/>
    <property type="match status" value="1"/>
</dbReference>
<evidence type="ECO:0000256" key="7">
    <source>
        <dbReference type="ARBA" id="ARBA00047989"/>
    </source>
</evidence>
<comment type="catalytic activity">
    <reaction evidence="1">
        <text>inosine + phosphate = alpha-D-ribose 1-phosphate + hypoxanthine</text>
        <dbReference type="Rhea" id="RHEA:27646"/>
        <dbReference type="ChEBI" id="CHEBI:17368"/>
        <dbReference type="ChEBI" id="CHEBI:17596"/>
        <dbReference type="ChEBI" id="CHEBI:43474"/>
        <dbReference type="ChEBI" id="CHEBI:57720"/>
        <dbReference type="EC" id="2.4.2.1"/>
    </reaction>
    <physiologicalReaction direction="left-to-right" evidence="1">
        <dbReference type="Rhea" id="RHEA:27647"/>
    </physiologicalReaction>
</comment>
<keyword evidence="4" id="KW-0479">Metal-binding</keyword>
<dbReference type="EMBL" id="CAJNAP010000012">
    <property type="protein sequence ID" value="CAE6500924.1"/>
    <property type="molecule type" value="Genomic_DNA"/>
</dbReference>
<name>A0A1I4Q8B0_9PROT</name>
<dbReference type="InterPro" id="IPR011324">
    <property type="entry name" value="Cytotoxic_necrot_fac-like_cat"/>
</dbReference>
<evidence type="ECO:0000256" key="5">
    <source>
        <dbReference type="ARBA" id="ARBA00022801"/>
    </source>
</evidence>
<organism evidence="12 13">
    <name type="scientific">Nitrosomonas nitrosa</name>
    <dbReference type="NCBI Taxonomy" id="52442"/>
    <lineage>
        <taxon>Bacteria</taxon>
        <taxon>Pseudomonadati</taxon>
        <taxon>Pseudomonadota</taxon>
        <taxon>Betaproteobacteria</taxon>
        <taxon>Nitrosomonadales</taxon>
        <taxon>Nitrosomonadaceae</taxon>
        <taxon>Nitrosomonas</taxon>
    </lineage>
</organism>
<dbReference type="PANTHER" id="PTHR30616">
    <property type="entry name" value="UNCHARACTERIZED PROTEIN YFIH"/>
    <property type="match status" value="1"/>
</dbReference>
<evidence type="ECO:0000256" key="6">
    <source>
        <dbReference type="ARBA" id="ARBA00022833"/>
    </source>
</evidence>
<dbReference type="GO" id="GO:0017061">
    <property type="term" value="F:S-methyl-5-thioadenosine phosphorylase activity"/>
    <property type="evidence" value="ECO:0007669"/>
    <property type="project" value="UniProtKB-EC"/>
</dbReference>
<dbReference type="PANTHER" id="PTHR30616:SF2">
    <property type="entry name" value="PURINE NUCLEOSIDE PHOSPHORYLASE LACC1"/>
    <property type="match status" value="1"/>
</dbReference>
<keyword evidence="11" id="KW-0560">Oxidoreductase</keyword>
<proteinExistence type="inferred from homology"/>
<dbReference type="Proteomes" id="UP000199561">
    <property type="component" value="Unassembled WGS sequence"/>
</dbReference>
<dbReference type="InterPro" id="IPR038371">
    <property type="entry name" value="Cu_polyphenol_OxRdtase_sf"/>
</dbReference>
<evidence type="ECO:0000256" key="8">
    <source>
        <dbReference type="ARBA" id="ARBA00048968"/>
    </source>
</evidence>
<evidence type="ECO:0000256" key="3">
    <source>
        <dbReference type="ARBA" id="ARBA00022679"/>
    </source>
</evidence>
<gene>
    <name evidence="11" type="ORF">NMYAN_20011</name>
    <name evidence="12" type="ORF">SAMN05421880_11420</name>
</gene>
<keyword evidence="5" id="KW-0378">Hydrolase</keyword>
<dbReference type="GO" id="GO:0016787">
    <property type="term" value="F:hydrolase activity"/>
    <property type="evidence" value="ECO:0007669"/>
    <property type="project" value="UniProtKB-KW"/>
</dbReference>
<comment type="catalytic activity">
    <reaction evidence="8">
        <text>adenosine + phosphate = alpha-D-ribose 1-phosphate + adenine</text>
        <dbReference type="Rhea" id="RHEA:27642"/>
        <dbReference type="ChEBI" id="CHEBI:16335"/>
        <dbReference type="ChEBI" id="CHEBI:16708"/>
        <dbReference type="ChEBI" id="CHEBI:43474"/>
        <dbReference type="ChEBI" id="CHEBI:57720"/>
        <dbReference type="EC" id="2.4.2.1"/>
    </reaction>
    <physiologicalReaction direction="left-to-right" evidence="8">
        <dbReference type="Rhea" id="RHEA:27643"/>
    </physiologicalReaction>
</comment>
<evidence type="ECO:0000256" key="10">
    <source>
        <dbReference type="RuleBase" id="RU361274"/>
    </source>
</evidence>
<dbReference type="Gene3D" id="3.60.140.10">
    <property type="entry name" value="CNF1/YfiH-like putative cysteine hydrolases"/>
    <property type="match status" value="1"/>
</dbReference>
<keyword evidence="3" id="KW-0808">Transferase</keyword>
<accession>A0A1I4Q8B0</accession>
<dbReference type="GO" id="GO:0016491">
    <property type="term" value="F:oxidoreductase activity"/>
    <property type="evidence" value="ECO:0007669"/>
    <property type="project" value="UniProtKB-KW"/>
</dbReference>
<dbReference type="EMBL" id="FOUF01000014">
    <property type="protein sequence ID" value="SFM36309.1"/>
    <property type="molecule type" value="Genomic_DNA"/>
</dbReference>
<evidence type="ECO:0000256" key="9">
    <source>
        <dbReference type="ARBA" id="ARBA00049893"/>
    </source>
</evidence>
<evidence type="ECO:0000256" key="2">
    <source>
        <dbReference type="ARBA" id="ARBA00007353"/>
    </source>
</evidence>
<evidence type="ECO:0000313" key="13">
    <source>
        <dbReference type="Proteomes" id="UP000199561"/>
    </source>
</evidence>
<comment type="catalytic activity">
    <reaction evidence="7">
        <text>adenosine + H2O + H(+) = inosine + NH4(+)</text>
        <dbReference type="Rhea" id="RHEA:24408"/>
        <dbReference type="ChEBI" id="CHEBI:15377"/>
        <dbReference type="ChEBI" id="CHEBI:15378"/>
        <dbReference type="ChEBI" id="CHEBI:16335"/>
        <dbReference type="ChEBI" id="CHEBI:17596"/>
        <dbReference type="ChEBI" id="CHEBI:28938"/>
        <dbReference type="EC" id="3.5.4.4"/>
    </reaction>
    <physiologicalReaction direction="left-to-right" evidence="7">
        <dbReference type="Rhea" id="RHEA:24409"/>
    </physiologicalReaction>
</comment>
<comment type="catalytic activity">
    <reaction evidence="9">
        <text>S-methyl-5'-thioadenosine + phosphate = 5-(methylsulfanyl)-alpha-D-ribose 1-phosphate + adenine</text>
        <dbReference type="Rhea" id="RHEA:11852"/>
        <dbReference type="ChEBI" id="CHEBI:16708"/>
        <dbReference type="ChEBI" id="CHEBI:17509"/>
        <dbReference type="ChEBI" id="CHEBI:43474"/>
        <dbReference type="ChEBI" id="CHEBI:58533"/>
        <dbReference type="EC" id="2.4.2.28"/>
    </reaction>
    <physiologicalReaction direction="left-to-right" evidence="9">
        <dbReference type="Rhea" id="RHEA:11853"/>
    </physiologicalReaction>
</comment>
<dbReference type="STRING" id="52442.SAMN05421880_11420"/>
<dbReference type="Proteomes" id="UP000601736">
    <property type="component" value="Unassembled WGS sequence"/>
</dbReference>